<dbReference type="InterPro" id="IPR003593">
    <property type="entry name" value="AAA+_ATPase"/>
</dbReference>
<feature type="transmembrane region" description="Helical" evidence="10">
    <location>
        <begin position="1250"/>
        <end position="1270"/>
    </location>
</feature>
<evidence type="ECO:0000313" key="13">
    <source>
        <dbReference type="EMBL" id="KAF9516655.1"/>
    </source>
</evidence>
<dbReference type="GO" id="GO:0016887">
    <property type="term" value="F:ATP hydrolysis activity"/>
    <property type="evidence" value="ECO:0007669"/>
    <property type="project" value="InterPro"/>
</dbReference>
<feature type="domain" description="ABC transmembrane type-1" evidence="12">
    <location>
        <begin position="993"/>
        <end position="1242"/>
    </location>
</feature>
<dbReference type="PROSITE" id="PS50893">
    <property type="entry name" value="ABC_TRANSPORTER_2"/>
    <property type="match status" value="2"/>
</dbReference>
<evidence type="ECO:0000259" key="12">
    <source>
        <dbReference type="PROSITE" id="PS50929"/>
    </source>
</evidence>
<dbReference type="InterPro" id="IPR003439">
    <property type="entry name" value="ABC_transporter-like_ATP-bd"/>
</dbReference>
<dbReference type="Pfam" id="PF00005">
    <property type="entry name" value="ABC_tran"/>
    <property type="match status" value="2"/>
</dbReference>
<dbReference type="Gene3D" id="3.40.50.300">
    <property type="entry name" value="P-loop containing nucleotide triphosphate hydrolases"/>
    <property type="match status" value="2"/>
</dbReference>
<organism evidence="13 14">
    <name type="scientific">Hydnum rufescens UP504</name>
    <dbReference type="NCBI Taxonomy" id="1448309"/>
    <lineage>
        <taxon>Eukaryota</taxon>
        <taxon>Fungi</taxon>
        <taxon>Dikarya</taxon>
        <taxon>Basidiomycota</taxon>
        <taxon>Agaricomycotina</taxon>
        <taxon>Agaricomycetes</taxon>
        <taxon>Cantharellales</taxon>
        <taxon>Hydnaceae</taxon>
        <taxon>Hydnum</taxon>
    </lineage>
</organism>
<evidence type="ECO:0000256" key="3">
    <source>
        <dbReference type="ARBA" id="ARBA00022692"/>
    </source>
</evidence>
<feature type="transmembrane region" description="Helical" evidence="10">
    <location>
        <begin position="228"/>
        <end position="246"/>
    </location>
</feature>
<evidence type="ECO:0000259" key="11">
    <source>
        <dbReference type="PROSITE" id="PS50893"/>
    </source>
</evidence>
<protein>
    <recommendedName>
        <fullName evidence="15">ATP-binding cassette transporter</fullName>
    </recommendedName>
</protein>
<evidence type="ECO:0008006" key="15">
    <source>
        <dbReference type="Google" id="ProtNLM"/>
    </source>
</evidence>
<dbReference type="FunFam" id="1.20.1560.10:FF:000013">
    <property type="entry name" value="ABC transporter C family member 2"/>
    <property type="match status" value="1"/>
</dbReference>
<dbReference type="Gene3D" id="1.20.1560.10">
    <property type="entry name" value="ABC transporter type 1, transmembrane domain"/>
    <property type="match status" value="2"/>
</dbReference>
<evidence type="ECO:0000256" key="9">
    <source>
        <dbReference type="SAM" id="MobiDB-lite"/>
    </source>
</evidence>
<feature type="transmembrane region" description="Helical" evidence="10">
    <location>
        <begin position="95"/>
        <end position="117"/>
    </location>
</feature>
<dbReference type="InterPro" id="IPR011527">
    <property type="entry name" value="ABC1_TM_dom"/>
</dbReference>
<dbReference type="FunFam" id="3.40.50.300:FF:000838">
    <property type="entry name" value="ABC multidrug transporter (Eurofung)"/>
    <property type="match status" value="1"/>
</dbReference>
<dbReference type="EMBL" id="MU128937">
    <property type="protein sequence ID" value="KAF9516655.1"/>
    <property type="molecule type" value="Genomic_DNA"/>
</dbReference>
<feature type="compositionally biased region" description="Basic and acidic residues" evidence="9">
    <location>
        <begin position="482"/>
        <end position="502"/>
    </location>
</feature>
<dbReference type="GO" id="GO:0140359">
    <property type="term" value="F:ABC-type transporter activity"/>
    <property type="evidence" value="ECO:0007669"/>
    <property type="project" value="InterPro"/>
</dbReference>
<keyword evidence="14" id="KW-1185">Reference proteome</keyword>
<dbReference type="SUPFAM" id="SSF52540">
    <property type="entry name" value="P-loop containing nucleoside triphosphate hydrolases"/>
    <property type="match status" value="2"/>
</dbReference>
<feature type="transmembrane region" description="Helical" evidence="10">
    <location>
        <begin position="340"/>
        <end position="362"/>
    </location>
</feature>
<comment type="caution">
    <text evidence="13">The sequence shown here is derived from an EMBL/GenBank/DDBJ whole genome shotgun (WGS) entry which is preliminary data.</text>
</comment>
<evidence type="ECO:0000313" key="14">
    <source>
        <dbReference type="Proteomes" id="UP000886523"/>
    </source>
</evidence>
<feature type="transmembrane region" description="Helical" evidence="10">
    <location>
        <begin position="1217"/>
        <end position="1238"/>
    </location>
</feature>
<reference evidence="13" key="1">
    <citation type="journal article" date="2020" name="Nat. Commun.">
        <title>Large-scale genome sequencing of mycorrhizal fungi provides insights into the early evolution of symbiotic traits.</title>
        <authorList>
            <person name="Miyauchi S."/>
            <person name="Kiss E."/>
            <person name="Kuo A."/>
            <person name="Drula E."/>
            <person name="Kohler A."/>
            <person name="Sanchez-Garcia M."/>
            <person name="Morin E."/>
            <person name="Andreopoulos B."/>
            <person name="Barry K.W."/>
            <person name="Bonito G."/>
            <person name="Buee M."/>
            <person name="Carver A."/>
            <person name="Chen C."/>
            <person name="Cichocki N."/>
            <person name="Clum A."/>
            <person name="Culley D."/>
            <person name="Crous P.W."/>
            <person name="Fauchery L."/>
            <person name="Girlanda M."/>
            <person name="Hayes R.D."/>
            <person name="Keri Z."/>
            <person name="LaButti K."/>
            <person name="Lipzen A."/>
            <person name="Lombard V."/>
            <person name="Magnuson J."/>
            <person name="Maillard F."/>
            <person name="Murat C."/>
            <person name="Nolan M."/>
            <person name="Ohm R.A."/>
            <person name="Pangilinan J."/>
            <person name="Pereira M.F."/>
            <person name="Perotto S."/>
            <person name="Peter M."/>
            <person name="Pfister S."/>
            <person name="Riley R."/>
            <person name="Sitrit Y."/>
            <person name="Stielow J.B."/>
            <person name="Szollosi G."/>
            <person name="Zifcakova L."/>
            <person name="Stursova M."/>
            <person name="Spatafora J.W."/>
            <person name="Tedersoo L."/>
            <person name="Vaario L.M."/>
            <person name="Yamada A."/>
            <person name="Yan M."/>
            <person name="Wang P."/>
            <person name="Xu J."/>
            <person name="Bruns T."/>
            <person name="Baldrian P."/>
            <person name="Vilgalys R."/>
            <person name="Dunand C."/>
            <person name="Henrissat B."/>
            <person name="Grigoriev I.V."/>
            <person name="Hibbett D."/>
            <person name="Nagy L.G."/>
            <person name="Martin F.M."/>
        </authorList>
    </citation>
    <scope>NUCLEOTIDE SEQUENCE</scope>
    <source>
        <strain evidence="13">UP504</strain>
    </source>
</reference>
<feature type="transmembrane region" description="Helical" evidence="10">
    <location>
        <begin position="1036"/>
        <end position="1060"/>
    </location>
</feature>
<dbReference type="SUPFAM" id="SSF90123">
    <property type="entry name" value="ABC transporter transmembrane region"/>
    <property type="match status" value="2"/>
</dbReference>
<evidence type="ECO:0000256" key="2">
    <source>
        <dbReference type="ARBA" id="ARBA00022448"/>
    </source>
</evidence>
<feature type="domain" description="ABC transporter" evidence="11">
    <location>
        <begin position="1309"/>
        <end position="1546"/>
    </location>
</feature>
<feature type="transmembrane region" description="Helical" evidence="10">
    <location>
        <begin position="382"/>
        <end position="415"/>
    </location>
</feature>
<dbReference type="PANTHER" id="PTHR24223">
    <property type="entry name" value="ATP-BINDING CASSETTE SUB-FAMILY C"/>
    <property type="match status" value="1"/>
</dbReference>
<feature type="transmembrane region" description="Helical" evidence="10">
    <location>
        <begin position="555"/>
        <end position="578"/>
    </location>
</feature>
<evidence type="ECO:0000256" key="4">
    <source>
        <dbReference type="ARBA" id="ARBA00022737"/>
    </source>
</evidence>
<proteinExistence type="predicted"/>
<keyword evidence="8 10" id="KW-0472">Membrane</keyword>
<dbReference type="Pfam" id="PF00664">
    <property type="entry name" value="ABC_membrane"/>
    <property type="match status" value="2"/>
</dbReference>
<dbReference type="InterPro" id="IPR036640">
    <property type="entry name" value="ABC1_TM_sf"/>
</dbReference>
<accession>A0A9P6E048</accession>
<feature type="transmembrane region" description="Helical" evidence="10">
    <location>
        <begin position="191"/>
        <end position="208"/>
    </location>
</feature>
<feature type="transmembrane region" description="Helical" evidence="10">
    <location>
        <begin position="528"/>
        <end position="549"/>
    </location>
</feature>
<evidence type="ECO:0000256" key="7">
    <source>
        <dbReference type="ARBA" id="ARBA00022989"/>
    </source>
</evidence>
<dbReference type="GO" id="GO:0005524">
    <property type="term" value="F:ATP binding"/>
    <property type="evidence" value="ECO:0007669"/>
    <property type="project" value="UniProtKB-KW"/>
</dbReference>
<dbReference type="GO" id="GO:0016020">
    <property type="term" value="C:membrane"/>
    <property type="evidence" value="ECO:0007669"/>
    <property type="project" value="UniProtKB-SubCell"/>
</dbReference>
<dbReference type="CDD" id="cd18604">
    <property type="entry name" value="ABC_6TM_VMR1_D2_like"/>
    <property type="match status" value="1"/>
</dbReference>
<evidence type="ECO:0000256" key="8">
    <source>
        <dbReference type="ARBA" id="ARBA00023136"/>
    </source>
</evidence>
<dbReference type="PROSITE" id="PS50929">
    <property type="entry name" value="ABC_TM1F"/>
    <property type="match status" value="2"/>
</dbReference>
<comment type="subcellular location">
    <subcellularLocation>
        <location evidence="1">Membrane</location>
        <topology evidence="1">Multi-pass membrane protein</topology>
    </subcellularLocation>
</comment>
<keyword evidence="3 10" id="KW-0812">Transmembrane</keyword>
<feature type="domain" description="ABC transmembrane type-1" evidence="12">
    <location>
        <begin position="506"/>
        <end position="652"/>
    </location>
</feature>
<name>A0A9P6E048_9AGAM</name>
<evidence type="ECO:0000256" key="5">
    <source>
        <dbReference type="ARBA" id="ARBA00022741"/>
    </source>
</evidence>
<feature type="transmembrane region" description="Helical" evidence="10">
    <location>
        <begin position="990"/>
        <end position="1016"/>
    </location>
</feature>
<keyword evidence="7 10" id="KW-1133">Transmembrane helix</keyword>
<dbReference type="OrthoDB" id="6500128at2759"/>
<feature type="domain" description="ABC transporter" evidence="11">
    <location>
        <begin position="694"/>
        <end position="937"/>
    </location>
</feature>
<dbReference type="CDD" id="cd18596">
    <property type="entry name" value="ABC_6TM_VMR1_D1_like"/>
    <property type="match status" value="1"/>
</dbReference>
<feature type="compositionally biased region" description="Polar residues" evidence="9">
    <location>
        <begin position="460"/>
        <end position="477"/>
    </location>
</feature>
<keyword evidence="4" id="KW-0677">Repeat</keyword>
<feature type="transmembrane region" description="Helical" evidence="10">
    <location>
        <begin position="1123"/>
        <end position="1149"/>
    </location>
</feature>
<evidence type="ECO:0000256" key="6">
    <source>
        <dbReference type="ARBA" id="ARBA00022840"/>
    </source>
</evidence>
<dbReference type="SMART" id="SM00382">
    <property type="entry name" value="AAA"/>
    <property type="match status" value="2"/>
</dbReference>
<dbReference type="Proteomes" id="UP000886523">
    <property type="component" value="Unassembled WGS sequence"/>
</dbReference>
<dbReference type="CDD" id="cd03244">
    <property type="entry name" value="ABCC_MRP_domain2"/>
    <property type="match status" value="1"/>
</dbReference>
<feature type="transmembrane region" description="Helical" evidence="10">
    <location>
        <begin position="1169"/>
        <end position="1187"/>
    </location>
</feature>
<keyword evidence="2" id="KW-0813">Transport</keyword>
<gene>
    <name evidence="13" type="ORF">BS47DRAFT_1371638</name>
</gene>
<keyword evidence="5" id="KW-0547">Nucleotide-binding</keyword>
<evidence type="ECO:0000256" key="10">
    <source>
        <dbReference type="SAM" id="Phobius"/>
    </source>
</evidence>
<dbReference type="PANTHER" id="PTHR24223:SF356">
    <property type="entry name" value="ATP-BINDING CASSETTE TRANSPORTER ABC4"/>
    <property type="match status" value="1"/>
</dbReference>
<feature type="transmembrane region" description="Helical" evidence="10">
    <location>
        <begin position="20"/>
        <end position="40"/>
    </location>
</feature>
<feature type="transmembrane region" description="Helical" evidence="10">
    <location>
        <begin position="161"/>
        <end position="179"/>
    </location>
</feature>
<keyword evidence="6" id="KW-0067">ATP-binding</keyword>
<dbReference type="InterPro" id="IPR050173">
    <property type="entry name" value="ABC_transporter_C-like"/>
</dbReference>
<feature type="region of interest" description="Disordered" evidence="9">
    <location>
        <begin position="426"/>
        <end position="502"/>
    </location>
</feature>
<evidence type="ECO:0000256" key="1">
    <source>
        <dbReference type="ARBA" id="ARBA00004141"/>
    </source>
</evidence>
<dbReference type="InterPro" id="IPR027417">
    <property type="entry name" value="P-loop_NTPase"/>
</dbReference>
<sequence length="1567" mass="174424">MSSQIFFTPTLHPIPLWREPLFVPVYFSALSALVLVLRLLSRVECIRNVVNRIRCSDTDPNVKDDRYNLPTSPEDVGFFVELKQRMKQHGGIFPFSLKIARVLCCVALLAISIVAFLRDEAEEIDGRALIAPLRKGWRGHRKKKHPHDSERQREYFRHEEWIEVAMCAFYMYASLLAFLTLTTRPRIRGHIGTHLSVLLFAVFCMYGYRDLWPLATFTLDPVDAAGGWLTWSRITLLGLASILPLVTPRIYVPIDPLNPNDPLPEQTASPLSFMTFAFMDPTVKTAYKYPHLPYDRLPPLADYDRSTYLKAKSFPKLDPMLLQKPRYLLFGLLSHFRNEYLWLAFMITLRAIIPFASPIAVNCLLRPVPYIETGGEKAVVRPWFWAIVLFLAPTMSSVVMQLYIFVAGILTQLIFEHSLRIRMKEDTPPKAAKPDTAPSSTPASPRPRGTNLPSVEDSSDASQPVSEPTDTEGTTAVSLDESATKDRAEQDSPTLDAKDKESKSSNLVGKINNLISTDLENITEGRDFFFIFLFAPINIILCSVFLYVLLDWSGIVGILVMVLAFPIPGKIASMVHVVQVQRMKKARMHHACFGRSTHLHLAMNVLRMIKMFGWESKIGEQMGVRRENELVWIKKRFYLTLANMVFSALTVFDMLRDQLHVAFYFIPPMIQAKVSVDRVDGVWIHSPGMDPEAIGFRNSTFTWSKSVGGAPLEAPVTPSRRHFRLRVEGDLFFHKGGLNLIVGPTGSGKTSLLLALLGELHFSPPGPDSWYNIPRDGGVAYSAQEPWILNETIKENILFGQPLEVDRYKKVLYQCALDRDLGLFDAGDETEVGEKGLTLRRARISLARAVYSKAEVVLLDDVLSALDVHTSRWIVDQCLVGDLLRSRTVILVTHNVAMTGPFAQFVVSIGSNGRIASQGTIGDALSKNKALLAKVATENEAIESLVDGPDEPKKEGEKAGGKLMTDEEIALGHVSLESLMLYFSSMGGPGFWIAYLGAIAASDLLAVVQTWFLGFWASQYEVMPQDRVPVLHYLGIYWIIIAASVVCYSSGFTIFIYGSLNASRRIHERLTKAILGTTLRFLDKTPIGRVIARFTRDIRAVDGPLNQQTQDFSEITSSMVLKLLAIVYLTPVFLLPGLAIAVSGGILGQVYIKAQLAIKREMSNSRSPVFSHFGAAIGGLTSIRAYGAEEAFIKESLQRIDKYTRPARSFYNLNRWICIRIDALGGLFSAGLALYLLYVRNESNASNTGLQINLAVGFTGMLLWWVRIVNELEVQGSLERIQAYLDIEQEPANTESGKPPASWPTSGDLSVQRLSARYTPDGPNVLHELSFEIKSGEKVGVVGRTGSGKSSLTLSFLRLIPTDGEIFYDGIPVSSINLEALRGSITIIPQQPELLSGTLRQNLDPFDQHDDSTLNDALRAAGLFSLQMDLPEEERISLDSNVSSGGGNFSLGQRQILALARALVRQSKVLILDEATASLDHQTDTLVQNSLNTEFKDCTLITVAHRLQTIMNSDKILVLNEGRLVEFDSPANLLQKEDGVFKEMVDRSGDKETLYALLVQEPGASSH</sequence>
<feature type="compositionally biased region" description="Low complexity" evidence="9">
    <location>
        <begin position="434"/>
        <end position="448"/>
    </location>
</feature>